<dbReference type="GO" id="GO:0022625">
    <property type="term" value="C:cytosolic large ribosomal subunit"/>
    <property type="evidence" value="ECO:0007669"/>
    <property type="project" value="TreeGrafter"/>
</dbReference>
<dbReference type="GO" id="GO:0009507">
    <property type="term" value="C:chloroplast"/>
    <property type="evidence" value="ECO:0007669"/>
    <property type="project" value="UniProtKB-SubCell"/>
</dbReference>
<dbReference type="SUPFAM" id="SSF46561">
    <property type="entry name" value="Ribosomal protein L29 (L29p)"/>
    <property type="match status" value="1"/>
</dbReference>
<protein>
    <recommendedName>
        <fullName evidence="4 5">Large ribosomal subunit protein uL29c</fullName>
    </recommendedName>
</protein>
<evidence type="ECO:0000256" key="5">
    <source>
        <dbReference type="HAMAP-Rule" id="MF_00374"/>
    </source>
</evidence>
<dbReference type="GO" id="GO:0003735">
    <property type="term" value="F:structural constituent of ribosome"/>
    <property type="evidence" value="ECO:0007669"/>
    <property type="project" value="InterPro"/>
</dbReference>
<dbReference type="InterPro" id="IPR036049">
    <property type="entry name" value="Ribosomal_uL29_sf"/>
</dbReference>
<reference evidence="6" key="1">
    <citation type="submission" date="2016-10" db="EMBL/GenBank/DDBJ databases">
        <title>Chloroplast genomes as a tool to resolve red algal phylogenies: a case study in the Nemaliales.</title>
        <authorList>
            <person name="Costa J.F."/>
            <person name="Lin S.M."/>
            <person name="Macaya E.C."/>
            <person name="Fernandez-Garcia C."/>
            <person name="Verbruggen H."/>
        </authorList>
    </citation>
    <scope>NUCLEOTIDE SEQUENCE</scope>
    <source>
        <strain evidence="6">J.0258</strain>
    </source>
</reference>
<keyword evidence="2 5" id="KW-0689">Ribosomal protein</keyword>
<dbReference type="NCBIfam" id="TIGR00012">
    <property type="entry name" value="L29"/>
    <property type="match status" value="1"/>
</dbReference>
<dbReference type="InterPro" id="IPR001854">
    <property type="entry name" value="Ribosomal_uL29"/>
</dbReference>
<evidence type="ECO:0000256" key="4">
    <source>
        <dbReference type="ARBA" id="ARBA00040028"/>
    </source>
</evidence>
<keyword evidence="6" id="KW-0150">Chloroplast</keyword>
<dbReference type="PANTHER" id="PTHR10916:SF0">
    <property type="entry name" value="LARGE RIBOSOMAL SUBUNIT PROTEIN UL29C"/>
    <property type="match status" value="1"/>
</dbReference>
<comment type="subcellular location">
    <subcellularLocation>
        <location evidence="5">Plastid</location>
        <location evidence="5">Chloroplast</location>
    </subcellularLocation>
</comment>
<sequence>MISILSKEEIRSMDTSKIEEHIFEVKKVLFQFRMKQATRQSLKPHMIKKYRKQLAQIMTIQKEKIK</sequence>
<dbReference type="EMBL" id="LT622863">
    <property type="protein sequence ID" value="SCW21391.1"/>
    <property type="molecule type" value="Genomic_DNA"/>
</dbReference>
<reference evidence="6" key="2">
    <citation type="submission" date="2016-10" db="EMBL/GenBank/DDBJ databases">
        <authorList>
            <person name="de Groot N.N."/>
        </authorList>
    </citation>
    <scope>NUCLEOTIDE SEQUENCE</scope>
    <source>
        <strain evidence="6">J.0258</strain>
    </source>
</reference>
<keyword evidence="3 5" id="KW-0687">Ribonucleoprotein</keyword>
<evidence type="ECO:0000256" key="1">
    <source>
        <dbReference type="ARBA" id="ARBA00009254"/>
    </source>
</evidence>
<dbReference type="PROSITE" id="PS00579">
    <property type="entry name" value="RIBOSOMAL_L29"/>
    <property type="match status" value="1"/>
</dbReference>
<proteinExistence type="inferred from homology"/>
<name>A0A1G4NRU5_9FLOR</name>
<dbReference type="AlphaFoldDB" id="A0A1G4NRU5"/>
<geneLocation type="chloroplast" evidence="6"/>
<evidence type="ECO:0000256" key="3">
    <source>
        <dbReference type="ARBA" id="ARBA00023274"/>
    </source>
</evidence>
<dbReference type="InterPro" id="IPR018254">
    <property type="entry name" value="Ribosomal_uL29_CS"/>
</dbReference>
<dbReference type="HAMAP" id="MF_00374">
    <property type="entry name" value="Ribosomal_uL29"/>
    <property type="match status" value="1"/>
</dbReference>
<dbReference type="RefSeq" id="YP_009313137.1">
    <property type="nucleotide sequence ID" value="NC_031655.1"/>
</dbReference>
<dbReference type="Pfam" id="PF00831">
    <property type="entry name" value="Ribosomal_L29"/>
    <property type="match status" value="1"/>
</dbReference>
<dbReference type="GO" id="GO:0006412">
    <property type="term" value="P:translation"/>
    <property type="evidence" value="ECO:0007669"/>
    <property type="project" value="UniProtKB-UniRule"/>
</dbReference>
<comment type="similarity">
    <text evidence="1 5">Belongs to the universal ribosomal protein uL29 family.</text>
</comment>
<gene>
    <name evidence="5 6" type="primary">rpl29</name>
    <name evidence="6" type="ORF">BQ776_169</name>
</gene>
<dbReference type="Gene3D" id="1.10.287.310">
    <property type="match status" value="1"/>
</dbReference>
<dbReference type="PANTHER" id="PTHR10916">
    <property type="entry name" value="60S RIBOSOMAL PROTEIN L35/50S RIBOSOMAL PROTEIN L29"/>
    <property type="match status" value="1"/>
</dbReference>
<dbReference type="CDD" id="cd00427">
    <property type="entry name" value="Ribosomal_L29_HIP"/>
    <property type="match status" value="1"/>
</dbReference>
<organism evidence="6">
    <name type="scientific">Dermonema virens</name>
    <dbReference type="NCBI Taxonomy" id="1077399"/>
    <lineage>
        <taxon>Eukaryota</taxon>
        <taxon>Rhodophyta</taxon>
        <taxon>Florideophyceae</taxon>
        <taxon>Nemaliophycidae</taxon>
        <taxon>Nemaliales</taxon>
        <taxon>Liagoraceae</taxon>
        <taxon>Dermonema</taxon>
    </lineage>
</organism>
<evidence type="ECO:0000256" key="2">
    <source>
        <dbReference type="ARBA" id="ARBA00022980"/>
    </source>
</evidence>
<evidence type="ECO:0000313" key="6">
    <source>
        <dbReference type="EMBL" id="SCW21391.1"/>
    </source>
</evidence>
<keyword evidence="6" id="KW-0934">Plastid</keyword>
<dbReference type="GeneID" id="30000017"/>
<dbReference type="InterPro" id="IPR050063">
    <property type="entry name" value="Ribosomal_protein_uL29"/>
</dbReference>
<accession>A0A1G4NRU5</accession>